<comment type="similarity">
    <text evidence="6">Belongs to the HepT RNase toxin family.</text>
</comment>
<dbReference type="Proteomes" id="UP000034723">
    <property type="component" value="Chromosome"/>
</dbReference>
<sequence>MSKRDWRLFLIDMLESIEKIESYISGVSRDGFLKDEKTKDAVVRNLEIIGEAANQIPEENRKRYNDVPWTQIVGLRNRLIHGYFVVDYEIVWNVISGELSDLKIRIKKILEREGL</sequence>
<protein>
    <recommendedName>
        <fullName evidence="9">DUF86 domain-containing protein</fullName>
    </recommendedName>
</protein>
<keyword evidence="5" id="KW-0378">Hydrolase</keyword>
<dbReference type="KEGG" id="gah:GAH_01648"/>
<dbReference type="STRING" id="113653.GAH_01648"/>
<evidence type="ECO:0000256" key="1">
    <source>
        <dbReference type="ARBA" id="ARBA00022553"/>
    </source>
</evidence>
<keyword evidence="4" id="KW-0547">Nucleotide-binding</keyword>
<dbReference type="OrthoDB" id="51538at2157"/>
<organism evidence="7 8">
    <name type="scientific">Geoglobus ahangari</name>
    <dbReference type="NCBI Taxonomy" id="113653"/>
    <lineage>
        <taxon>Archaea</taxon>
        <taxon>Methanobacteriati</taxon>
        <taxon>Methanobacteriota</taxon>
        <taxon>Archaeoglobi</taxon>
        <taxon>Archaeoglobales</taxon>
        <taxon>Archaeoglobaceae</taxon>
        <taxon>Geoglobus</taxon>
    </lineage>
</organism>
<dbReference type="InterPro" id="IPR051813">
    <property type="entry name" value="HepT_RNase_toxin"/>
</dbReference>
<dbReference type="GO" id="GO:0000166">
    <property type="term" value="F:nucleotide binding"/>
    <property type="evidence" value="ECO:0007669"/>
    <property type="project" value="UniProtKB-KW"/>
</dbReference>
<evidence type="ECO:0008006" key="9">
    <source>
        <dbReference type="Google" id="ProtNLM"/>
    </source>
</evidence>
<evidence type="ECO:0000256" key="5">
    <source>
        <dbReference type="ARBA" id="ARBA00022801"/>
    </source>
</evidence>
<keyword evidence="2" id="KW-1277">Toxin-antitoxin system</keyword>
<dbReference type="Pfam" id="PF01934">
    <property type="entry name" value="HepT-like"/>
    <property type="match status" value="1"/>
</dbReference>
<evidence type="ECO:0000256" key="6">
    <source>
        <dbReference type="ARBA" id="ARBA00024207"/>
    </source>
</evidence>
<name>A0A0F7IDT0_9EURY</name>
<evidence type="ECO:0000256" key="3">
    <source>
        <dbReference type="ARBA" id="ARBA00022722"/>
    </source>
</evidence>
<dbReference type="PANTHER" id="PTHR34139">
    <property type="entry name" value="UPF0331 PROTEIN MJ0127"/>
    <property type="match status" value="1"/>
</dbReference>
<dbReference type="GO" id="GO:0016787">
    <property type="term" value="F:hydrolase activity"/>
    <property type="evidence" value="ECO:0007669"/>
    <property type="project" value="UniProtKB-KW"/>
</dbReference>
<dbReference type="InterPro" id="IPR037038">
    <property type="entry name" value="HepT-like_sf"/>
</dbReference>
<keyword evidence="8" id="KW-1185">Reference proteome</keyword>
<evidence type="ECO:0000256" key="4">
    <source>
        <dbReference type="ARBA" id="ARBA00022741"/>
    </source>
</evidence>
<keyword evidence="1" id="KW-0597">Phosphoprotein</keyword>
<evidence type="ECO:0000313" key="7">
    <source>
        <dbReference type="EMBL" id="AKG91065.1"/>
    </source>
</evidence>
<dbReference type="HOGENOM" id="CLU_142825_3_3_2"/>
<dbReference type="GeneID" id="24804216"/>
<dbReference type="InParanoid" id="A0A0F7IDT0"/>
<dbReference type="GO" id="GO:0004540">
    <property type="term" value="F:RNA nuclease activity"/>
    <property type="evidence" value="ECO:0007669"/>
    <property type="project" value="InterPro"/>
</dbReference>
<accession>A0A0F7IDT0</accession>
<dbReference type="AlphaFoldDB" id="A0A0F7IDT0"/>
<dbReference type="PANTHER" id="PTHR34139:SF1">
    <property type="entry name" value="RNASE MJ1380-RELATED"/>
    <property type="match status" value="1"/>
</dbReference>
<dbReference type="EMBL" id="CP011267">
    <property type="protein sequence ID" value="AKG91065.1"/>
    <property type="molecule type" value="Genomic_DNA"/>
</dbReference>
<dbReference type="RefSeq" id="WP_048096022.1">
    <property type="nucleotide sequence ID" value="NZ_CP011267.1"/>
</dbReference>
<dbReference type="Gene3D" id="1.20.120.580">
    <property type="entry name" value="bsu32300-like"/>
    <property type="match status" value="1"/>
</dbReference>
<dbReference type="PATRIC" id="fig|113653.22.peg.1622"/>
<dbReference type="InterPro" id="IPR008201">
    <property type="entry name" value="HepT-like"/>
</dbReference>
<keyword evidence="3" id="KW-0540">Nuclease</keyword>
<dbReference type="GO" id="GO:0110001">
    <property type="term" value="C:toxin-antitoxin complex"/>
    <property type="evidence" value="ECO:0007669"/>
    <property type="project" value="InterPro"/>
</dbReference>
<evidence type="ECO:0000256" key="2">
    <source>
        <dbReference type="ARBA" id="ARBA00022649"/>
    </source>
</evidence>
<reference evidence="7 8" key="1">
    <citation type="submission" date="2015-04" db="EMBL/GenBank/DDBJ databases">
        <title>The complete genome sequence of the hyperthermophilic, obligate iron-reducing archaeon Geoglobus ahangari strain 234T.</title>
        <authorList>
            <person name="Manzella M.P."/>
            <person name="Holmes D.E."/>
            <person name="Rocheleau J.M."/>
            <person name="Chung A."/>
            <person name="Reguera G."/>
            <person name="Kashefi K."/>
        </authorList>
    </citation>
    <scope>NUCLEOTIDE SEQUENCE [LARGE SCALE GENOMIC DNA]</scope>
    <source>
        <strain evidence="7 8">234</strain>
    </source>
</reference>
<evidence type="ECO:0000313" key="8">
    <source>
        <dbReference type="Proteomes" id="UP000034723"/>
    </source>
</evidence>
<proteinExistence type="inferred from homology"/>
<gene>
    <name evidence="7" type="ORF">GAH_01648</name>
</gene>